<protein>
    <submittedName>
        <fullName evidence="9">MFS transporter</fullName>
    </submittedName>
</protein>
<name>A0ABT8S047_9BURK</name>
<evidence type="ECO:0000256" key="6">
    <source>
        <dbReference type="ARBA" id="ARBA00023136"/>
    </source>
</evidence>
<feature type="transmembrane region" description="Helical" evidence="7">
    <location>
        <begin position="385"/>
        <end position="408"/>
    </location>
</feature>
<feature type="transmembrane region" description="Helical" evidence="7">
    <location>
        <begin position="65"/>
        <end position="89"/>
    </location>
</feature>
<feature type="transmembrane region" description="Helical" evidence="7">
    <location>
        <begin position="167"/>
        <end position="184"/>
    </location>
</feature>
<dbReference type="InterPro" id="IPR036259">
    <property type="entry name" value="MFS_trans_sf"/>
</dbReference>
<evidence type="ECO:0000256" key="1">
    <source>
        <dbReference type="ARBA" id="ARBA00004651"/>
    </source>
</evidence>
<organism evidence="9 10">
    <name type="scientific">Variovorax ginsengisoli</name>
    <dbReference type="NCBI Taxonomy" id="363844"/>
    <lineage>
        <taxon>Bacteria</taxon>
        <taxon>Pseudomonadati</taxon>
        <taxon>Pseudomonadota</taxon>
        <taxon>Betaproteobacteria</taxon>
        <taxon>Burkholderiales</taxon>
        <taxon>Comamonadaceae</taxon>
        <taxon>Variovorax</taxon>
    </lineage>
</organism>
<feature type="transmembrane region" description="Helical" evidence="7">
    <location>
        <begin position="414"/>
        <end position="432"/>
    </location>
</feature>
<evidence type="ECO:0000259" key="8">
    <source>
        <dbReference type="SMART" id="SM00563"/>
    </source>
</evidence>
<dbReference type="Pfam" id="PF01553">
    <property type="entry name" value="Acyltransferase"/>
    <property type="match status" value="1"/>
</dbReference>
<gene>
    <name evidence="9" type="ORF">Q2T77_07675</name>
</gene>
<keyword evidence="10" id="KW-1185">Reference proteome</keyword>
<dbReference type="PANTHER" id="PTHR43266:SF2">
    <property type="entry name" value="MAJOR FACILITATOR SUPERFAMILY (MFS) PROFILE DOMAIN-CONTAINING PROTEIN"/>
    <property type="match status" value="1"/>
</dbReference>
<dbReference type="EMBL" id="JAUKVY010000004">
    <property type="protein sequence ID" value="MDO1532163.1"/>
    <property type="molecule type" value="Genomic_DNA"/>
</dbReference>
<dbReference type="Pfam" id="PF07690">
    <property type="entry name" value="MFS_1"/>
    <property type="match status" value="1"/>
</dbReference>
<evidence type="ECO:0000256" key="5">
    <source>
        <dbReference type="ARBA" id="ARBA00022989"/>
    </source>
</evidence>
<evidence type="ECO:0000256" key="4">
    <source>
        <dbReference type="ARBA" id="ARBA00022692"/>
    </source>
</evidence>
<dbReference type="RefSeq" id="WP_301806270.1">
    <property type="nucleotide sequence ID" value="NZ_JAUJZH010000004.1"/>
</dbReference>
<keyword evidence="3" id="KW-1003">Cell membrane</keyword>
<comment type="subcellular location">
    <subcellularLocation>
        <location evidence="1">Cell membrane</location>
        <topology evidence="1">Multi-pass membrane protein</topology>
    </subcellularLocation>
</comment>
<proteinExistence type="predicted"/>
<comment type="caution">
    <text evidence="9">The sequence shown here is derived from an EMBL/GenBank/DDBJ whole genome shotgun (WGS) entry which is preliminary data.</text>
</comment>
<keyword evidence="6 7" id="KW-0472">Membrane</keyword>
<reference evidence="9" key="1">
    <citation type="submission" date="2023-06" db="EMBL/GenBank/DDBJ databases">
        <authorList>
            <person name="Jiang Y."/>
            <person name="Liu Q."/>
        </authorList>
    </citation>
    <scope>NUCLEOTIDE SEQUENCE</scope>
    <source>
        <strain evidence="9">CGMCC 1.12090</strain>
    </source>
</reference>
<feature type="domain" description="Phospholipid/glycerol acyltransferase" evidence="8">
    <location>
        <begin position="469"/>
        <end position="590"/>
    </location>
</feature>
<keyword evidence="2" id="KW-0813">Transport</keyword>
<sequence length="648" mass="70540">MTPTTEAASTRLPEGHANQFALLRQRRFAPFFWTQFAGAANDNLFKFAFTVMVTYQLQLAWMPPAMAGLAIGALFILPFLLFSATAGQLTDKHDKTKMIRFVKNLEIAIMAIAAWGFLRADAGVLLACVFLMGLHSTLFGPVKFAYLPQVLAPRELTGGNGMVEMGTFVAILLGQVAGGLLVALPQVGHATVAVACLLLALAGRAVAQAIPPAPATDPGLKINWNPVSETWRNLKLAHGNVVVFRSLLGISWMWFFGAVFLAQFPSFAKEVLHGDEQVASLLLVVFSVGIGAGSLLCETLSRRQVEIGLVPLGAIGMSVFAIDLYFASRGLPAAAQMGLGTFTAQPAHWRVMADLGLLSLFAGLYSVPMYALIQMRSQPTHRARIIAANNILNALFMIASSVIAGALLKAGFTIPQIFLFTGIANAVVAFYIFMLVPEYLLRFVAWVLSRFVYRFDIQGQEHIPEEGAAVLVCNHVSFIDAVLLMAASPRPIRFIMDHRIFRVPVLGWLFRLAKAIPIAPQKEDPAAYEQAFADAVQVLREGDLLAIFPEGAITRDGSLQPFKGGVMKIIEAARAEGMETPVVPMALTNLWGSYFSRIEQRDGQQVAMVRPFRRGLFSRVGLRVGSAMPRAEVQPESLQRRVSVLLGT</sequence>
<dbReference type="InterPro" id="IPR011701">
    <property type="entry name" value="MFS"/>
</dbReference>
<feature type="transmembrane region" description="Helical" evidence="7">
    <location>
        <begin position="278"/>
        <end position="297"/>
    </location>
</feature>
<dbReference type="CDD" id="cd06173">
    <property type="entry name" value="MFS_MefA_like"/>
    <property type="match status" value="1"/>
</dbReference>
<dbReference type="CDD" id="cd07989">
    <property type="entry name" value="LPLAT_AGPAT-like"/>
    <property type="match status" value="1"/>
</dbReference>
<keyword evidence="4 7" id="KW-0812">Transmembrane</keyword>
<dbReference type="SUPFAM" id="SSF69593">
    <property type="entry name" value="Glycerol-3-phosphate (1)-acyltransferase"/>
    <property type="match status" value="1"/>
</dbReference>
<dbReference type="SMART" id="SM00563">
    <property type="entry name" value="PlsC"/>
    <property type="match status" value="1"/>
</dbReference>
<keyword evidence="5 7" id="KW-1133">Transmembrane helix</keyword>
<feature type="transmembrane region" description="Helical" evidence="7">
    <location>
        <begin position="124"/>
        <end position="146"/>
    </location>
</feature>
<feature type="transmembrane region" description="Helical" evidence="7">
    <location>
        <begin position="309"/>
        <end position="327"/>
    </location>
</feature>
<feature type="transmembrane region" description="Helical" evidence="7">
    <location>
        <begin position="242"/>
        <end position="266"/>
    </location>
</feature>
<dbReference type="PANTHER" id="PTHR43266">
    <property type="entry name" value="MACROLIDE-EFFLUX PROTEIN"/>
    <property type="match status" value="1"/>
</dbReference>
<evidence type="ECO:0000256" key="7">
    <source>
        <dbReference type="SAM" id="Phobius"/>
    </source>
</evidence>
<feature type="transmembrane region" description="Helical" evidence="7">
    <location>
        <begin position="347"/>
        <end position="373"/>
    </location>
</feature>
<evidence type="ECO:0000313" key="9">
    <source>
        <dbReference type="EMBL" id="MDO1532163.1"/>
    </source>
</evidence>
<dbReference type="SUPFAM" id="SSF103473">
    <property type="entry name" value="MFS general substrate transporter"/>
    <property type="match status" value="1"/>
</dbReference>
<evidence type="ECO:0000256" key="2">
    <source>
        <dbReference type="ARBA" id="ARBA00022448"/>
    </source>
</evidence>
<dbReference type="Gene3D" id="1.20.1250.20">
    <property type="entry name" value="MFS general substrate transporter like domains"/>
    <property type="match status" value="1"/>
</dbReference>
<feature type="transmembrane region" description="Helical" evidence="7">
    <location>
        <begin position="101"/>
        <end position="118"/>
    </location>
</feature>
<evidence type="ECO:0000313" key="10">
    <source>
        <dbReference type="Proteomes" id="UP001169027"/>
    </source>
</evidence>
<dbReference type="InterPro" id="IPR002123">
    <property type="entry name" value="Plipid/glycerol_acylTrfase"/>
</dbReference>
<evidence type="ECO:0000256" key="3">
    <source>
        <dbReference type="ARBA" id="ARBA00022475"/>
    </source>
</evidence>
<dbReference type="Proteomes" id="UP001169027">
    <property type="component" value="Unassembled WGS sequence"/>
</dbReference>
<accession>A0ABT8S047</accession>